<organism evidence="1 2">
    <name type="scientific">Candidatus Portnoybacteria bacterium RBG_13_41_18</name>
    <dbReference type="NCBI Taxonomy" id="1801991"/>
    <lineage>
        <taxon>Bacteria</taxon>
        <taxon>Candidatus Portnoyibacteriota</taxon>
    </lineage>
</organism>
<dbReference type="Gene3D" id="3.40.50.450">
    <property type="match status" value="1"/>
</dbReference>
<dbReference type="Pfam" id="PF18306">
    <property type="entry name" value="LDcluster4"/>
    <property type="match status" value="1"/>
</dbReference>
<accession>A0A1G2F8W7</accession>
<dbReference type="EMBL" id="MHMV01000033">
    <property type="protein sequence ID" value="OGZ34070.1"/>
    <property type="molecule type" value="Genomic_DNA"/>
</dbReference>
<reference evidence="1 2" key="1">
    <citation type="journal article" date="2016" name="Nat. Commun.">
        <title>Thousands of microbial genomes shed light on interconnected biogeochemical processes in an aquifer system.</title>
        <authorList>
            <person name="Anantharaman K."/>
            <person name="Brown C.T."/>
            <person name="Hug L.A."/>
            <person name="Sharon I."/>
            <person name="Castelle C.J."/>
            <person name="Probst A.J."/>
            <person name="Thomas B.C."/>
            <person name="Singh A."/>
            <person name="Wilkins M.J."/>
            <person name="Karaoz U."/>
            <person name="Brodie E.L."/>
            <person name="Williams K.H."/>
            <person name="Hubbard S.S."/>
            <person name="Banfield J.F."/>
        </authorList>
    </citation>
    <scope>NUCLEOTIDE SEQUENCE [LARGE SCALE GENOMIC DNA]</scope>
</reference>
<protein>
    <recommendedName>
        <fullName evidence="3">Protein containing YHS domain protein</fullName>
    </recommendedName>
</protein>
<evidence type="ECO:0000313" key="2">
    <source>
        <dbReference type="Proteomes" id="UP000177725"/>
    </source>
</evidence>
<dbReference type="PANTHER" id="PTHR43393">
    <property type="entry name" value="CYTOKININ RIBOSIDE 5'-MONOPHOSPHATE PHOSPHORIBOHYDROLASE"/>
    <property type="match status" value="1"/>
</dbReference>
<dbReference type="SUPFAM" id="SSF102405">
    <property type="entry name" value="MCP/YpsA-like"/>
    <property type="match status" value="1"/>
</dbReference>
<dbReference type="GO" id="GO:0005829">
    <property type="term" value="C:cytosol"/>
    <property type="evidence" value="ECO:0007669"/>
    <property type="project" value="TreeGrafter"/>
</dbReference>
<dbReference type="InterPro" id="IPR052341">
    <property type="entry name" value="LOG_family_nucleotidases"/>
</dbReference>
<evidence type="ECO:0000313" key="1">
    <source>
        <dbReference type="EMBL" id="OGZ34070.1"/>
    </source>
</evidence>
<dbReference type="InterPro" id="IPR041164">
    <property type="entry name" value="LDcluster4"/>
</dbReference>
<dbReference type="PANTHER" id="PTHR43393:SF3">
    <property type="entry name" value="LYSINE DECARBOXYLASE-LIKE PROTEIN"/>
    <property type="match status" value="1"/>
</dbReference>
<name>A0A1G2F8W7_9BACT</name>
<dbReference type="Proteomes" id="UP000177725">
    <property type="component" value="Unassembled WGS sequence"/>
</dbReference>
<proteinExistence type="predicted"/>
<sequence length="202" mass="21888">MKEIASSFLKYKICVSGAAETDCCAPSALEKAKEVGQEIVRHSGVLVTGATTGIPYWAAIGAKEEGGISIGLSPAASEAAHIKTYHLPVDYFDMIIYTGFEYAGRNLLLTRSSDAVIIICGRIGTLNEFTIAFEDQKPIGVLIGTGGMADEIKEIVEKGHRGPGKIVYDPDPKTLVEKLIELIKKDKVIKIENRPKIEKHES</sequence>
<comment type="caution">
    <text evidence="1">The sequence shown here is derived from an EMBL/GenBank/DDBJ whole genome shotgun (WGS) entry which is preliminary data.</text>
</comment>
<dbReference type="AlphaFoldDB" id="A0A1G2F8W7"/>
<evidence type="ECO:0008006" key="3">
    <source>
        <dbReference type="Google" id="ProtNLM"/>
    </source>
</evidence>
<gene>
    <name evidence="1" type="ORF">A2174_03075</name>
</gene>